<keyword evidence="2" id="KW-1185">Reference proteome</keyword>
<evidence type="ECO:0000313" key="1">
    <source>
        <dbReference type="EMBL" id="KAK6511434.1"/>
    </source>
</evidence>
<dbReference type="Gene3D" id="3.80.10.10">
    <property type="entry name" value="Ribonuclease Inhibitor"/>
    <property type="match status" value="1"/>
</dbReference>
<dbReference type="EMBL" id="JAVHJL010000001">
    <property type="protein sequence ID" value="KAK6511434.1"/>
    <property type="molecule type" value="Genomic_DNA"/>
</dbReference>
<accession>A0AAV9WNG1</accession>
<evidence type="ECO:0008006" key="3">
    <source>
        <dbReference type="Google" id="ProtNLM"/>
    </source>
</evidence>
<sequence>MATLLLLPPEITDQILALLTPHASCALRLLSRSYNARFLGPLRSTIFTQLRINTHPSTISHLSAIVCVENGAGPWIQHITFSSRSFSKLNPKRPISSNPWLTGYEEHIPAYNFHDGEGVNAPPSISININEEFVNILRHLPNLRFVEFDSTCGVAHWKELIASISKCGISAIEHLRSPPAKMYLSDLYLSQSEIDGYNNSGFEKLKTLELHTAGTDMKNLWCWISTVGSNLEDLTIRNSSSPASMAPGSPGFLPTTFNLRHLKRIHLSDFLLTVADILTLLLPSSQSLQNLHLVKCKIKQPQPENWFTVLKTLKDHPFPSIKSLHLTLSGYHDGISSYDLPDLKLDSSSPWSSPSTKCEVKLRSGEWNYYVVRKNLYEELNRSPLTAEEFWDSLTNGRWVSKRATRYKRIIKAREDSRAEYGYGDPGLRGRIRAINGEVDSECEDVRY</sequence>
<name>A0AAV9WNG1_9PEZI</name>
<protein>
    <recommendedName>
        <fullName evidence="3">F-box domain-containing protein</fullName>
    </recommendedName>
</protein>
<dbReference type="AlphaFoldDB" id="A0AAV9WNG1"/>
<gene>
    <name evidence="1" type="ORF">TWF481_000351</name>
</gene>
<reference evidence="1 2" key="1">
    <citation type="submission" date="2023-08" db="EMBL/GenBank/DDBJ databases">
        <authorList>
            <person name="Palmer J.M."/>
        </authorList>
    </citation>
    <scope>NUCLEOTIDE SEQUENCE [LARGE SCALE GENOMIC DNA]</scope>
    <source>
        <strain evidence="1 2">TWF481</strain>
    </source>
</reference>
<organism evidence="1 2">
    <name type="scientific">Arthrobotrys musiformis</name>
    <dbReference type="NCBI Taxonomy" id="47236"/>
    <lineage>
        <taxon>Eukaryota</taxon>
        <taxon>Fungi</taxon>
        <taxon>Dikarya</taxon>
        <taxon>Ascomycota</taxon>
        <taxon>Pezizomycotina</taxon>
        <taxon>Orbiliomycetes</taxon>
        <taxon>Orbiliales</taxon>
        <taxon>Orbiliaceae</taxon>
        <taxon>Arthrobotrys</taxon>
    </lineage>
</organism>
<comment type="caution">
    <text evidence="1">The sequence shown here is derived from an EMBL/GenBank/DDBJ whole genome shotgun (WGS) entry which is preliminary data.</text>
</comment>
<dbReference type="InterPro" id="IPR032675">
    <property type="entry name" value="LRR_dom_sf"/>
</dbReference>
<dbReference type="Proteomes" id="UP001370758">
    <property type="component" value="Unassembled WGS sequence"/>
</dbReference>
<proteinExistence type="predicted"/>
<dbReference type="SUPFAM" id="SSF52047">
    <property type="entry name" value="RNI-like"/>
    <property type="match status" value="1"/>
</dbReference>
<evidence type="ECO:0000313" key="2">
    <source>
        <dbReference type="Proteomes" id="UP001370758"/>
    </source>
</evidence>